<sequence>MEQSHPGSRVLDTVPESSFRIYQGTSNWDGVCASGNKQSPINFVPEETVAVYRRVLRFNGAQQIPHSTNITNSGHSIKIKLRTQKPITVTGGVFGNKVYEFQQLHFHWGRNVNEGSEHTTNSKRYPLEAHLVFYKADAKDPTTAPDGMAVLGVQYDVSVVDTDKFISFMNRPTSRLRGFFHSGLHNFDCFKYIYFSFFYKRAIHTSCAE</sequence>
<keyword evidence="3" id="KW-0479">Metal-binding</keyword>
<comment type="catalytic activity">
    <reaction evidence="6">
        <text>hydrogencarbonate + H(+) = CO2 + H2O</text>
        <dbReference type="Rhea" id="RHEA:10748"/>
        <dbReference type="ChEBI" id="CHEBI:15377"/>
        <dbReference type="ChEBI" id="CHEBI:15378"/>
        <dbReference type="ChEBI" id="CHEBI:16526"/>
        <dbReference type="ChEBI" id="CHEBI:17544"/>
        <dbReference type="EC" id="4.2.1.1"/>
    </reaction>
</comment>
<dbReference type="SMART" id="SM01057">
    <property type="entry name" value="Carb_anhydrase"/>
    <property type="match status" value="1"/>
</dbReference>
<protein>
    <recommendedName>
        <fullName evidence="2">carbonic anhydrase</fullName>
        <ecNumber evidence="2">4.2.1.1</ecNumber>
    </recommendedName>
</protein>
<gene>
    <name evidence="8" type="primary">Ca7_0</name>
    <name evidence="8" type="ORF">g.84832</name>
</gene>
<dbReference type="EMBL" id="GDHC01006678">
    <property type="protein sequence ID" value="JAQ11951.1"/>
    <property type="molecule type" value="Transcribed_RNA"/>
</dbReference>
<dbReference type="GO" id="GO:0008270">
    <property type="term" value="F:zinc ion binding"/>
    <property type="evidence" value="ECO:0007669"/>
    <property type="project" value="InterPro"/>
</dbReference>
<evidence type="ECO:0000256" key="6">
    <source>
        <dbReference type="ARBA" id="ARBA00048348"/>
    </source>
</evidence>
<evidence type="ECO:0000313" key="8">
    <source>
        <dbReference type="EMBL" id="JAQ11951.1"/>
    </source>
</evidence>
<evidence type="ECO:0000259" key="7">
    <source>
        <dbReference type="PROSITE" id="PS51144"/>
    </source>
</evidence>
<organism evidence="8">
    <name type="scientific">Lygus hesperus</name>
    <name type="common">Western plant bug</name>
    <dbReference type="NCBI Taxonomy" id="30085"/>
    <lineage>
        <taxon>Eukaryota</taxon>
        <taxon>Metazoa</taxon>
        <taxon>Ecdysozoa</taxon>
        <taxon>Arthropoda</taxon>
        <taxon>Hexapoda</taxon>
        <taxon>Insecta</taxon>
        <taxon>Pterygota</taxon>
        <taxon>Neoptera</taxon>
        <taxon>Paraneoptera</taxon>
        <taxon>Hemiptera</taxon>
        <taxon>Heteroptera</taxon>
        <taxon>Panheteroptera</taxon>
        <taxon>Cimicomorpha</taxon>
        <taxon>Miridae</taxon>
        <taxon>Mirini</taxon>
        <taxon>Lygus</taxon>
    </lineage>
</organism>
<dbReference type="InterPro" id="IPR036398">
    <property type="entry name" value="CA_dom_sf"/>
</dbReference>
<dbReference type="InterPro" id="IPR001148">
    <property type="entry name" value="CA_dom"/>
</dbReference>
<evidence type="ECO:0000256" key="1">
    <source>
        <dbReference type="ARBA" id="ARBA00010718"/>
    </source>
</evidence>
<proteinExistence type="inferred from homology"/>
<comment type="similarity">
    <text evidence="1">Belongs to the alpha-carbonic anhydrase family.</text>
</comment>
<evidence type="ECO:0000256" key="2">
    <source>
        <dbReference type="ARBA" id="ARBA00012925"/>
    </source>
</evidence>
<dbReference type="PANTHER" id="PTHR18952">
    <property type="entry name" value="CARBONIC ANHYDRASE"/>
    <property type="match status" value="1"/>
</dbReference>
<evidence type="ECO:0000256" key="3">
    <source>
        <dbReference type="ARBA" id="ARBA00022723"/>
    </source>
</evidence>
<dbReference type="PROSITE" id="PS51144">
    <property type="entry name" value="ALPHA_CA_2"/>
    <property type="match status" value="1"/>
</dbReference>
<dbReference type="Gene3D" id="3.10.200.10">
    <property type="entry name" value="Alpha carbonic anhydrase"/>
    <property type="match status" value="1"/>
</dbReference>
<reference evidence="8" key="1">
    <citation type="journal article" date="2016" name="Gigascience">
        <title>De novo construction of an expanded transcriptome assembly for the western tarnished plant bug, Lygus hesperus.</title>
        <authorList>
            <person name="Tassone E.E."/>
            <person name="Geib S.M."/>
            <person name="Hall B."/>
            <person name="Fabrick J.A."/>
            <person name="Brent C.S."/>
            <person name="Hull J.J."/>
        </authorList>
    </citation>
    <scope>NUCLEOTIDE SEQUENCE</scope>
</reference>
<dbReference type="CDD" id="cd00326">
    <property type="entry name" value="alpha_CA"/>
    <property type="match status" value="1"/>
</dbReference>
<dbReference type="AlphaFoldDB" id="A0A146LW74"/>
<dbReference type="Pfam" id="PF00194">
    <property type="entry name" value="Carb_anhydrase"/>
    <property type="match status" value="1"/>
</dbReference>
<evidence type="ECO:0000256" key="4">
    <source>
        <dbReference type="ARBA" id="ARBA00022833"/>
    </source>
</evidence>
<dbReference type="InterPro" id="IPR023561">
    <property type="entry name" value="Carbonic_anhydrase_a-class"/>
</dbReference>
<accession>A0A146LW74</accession>
<keyword evidence="5" id="KW-0456">Lyase</keyword>
<dbReference type="GO" id="GO:0004089">
    <property type="term" value="F:carbonate dehydratase activity"/>
    <property type="evidence" value="ECO:0007669"/>
    <property type="project" value="UniProtKB-EC"/>
</dbReference>
<evidence type="ECO:0000256" key="5">
    <source>
        <dbReference type="ARBA" id="ARBA00023239"/>
    </source>
</evidence>
<dbReference type="EC" id="4.2.1.1" evidence="2"/>
<feature type="domain" description="Alpha-carbonic anhydrase" evidence="7">
    <location>
        <begin position="15"/>
        <end position="209"/>
    </location>
</feature>
<dbReference type="SUPFAM" id="SSF51069">
    <property type="entry name" value="Carbonic anhydrase"/>
    <property type="match status" value="1"/>
</dbReference>
<dbReference type="PANTHER" id="PTHR18952:SF265">
    <property type="entry name" value="CARBONIC ANHYDRASE"/>
    <property type="match status" value="1"/>
</dbReference>
<keyword evidence="4" id="KW-0862">Zinc</keyword>
<name>A0A146LW74_LYGHE</name>